<reference evidence="1" key="1">
    <citation type="submission" date="2014-09" db="EMBL/GenBank/DDBJ databases">
        <authorList>
            <person name="Magalhaes I.L.F."/>
            <person name="Oliveira U."/>
            <person name="Santos F.R."/>
            <person name="Vidigal T.H.D.A."/>
            <person name="Brescovit A.D."/>
            <person name="Santos A.J."/>
        </authorList>
    </citation>
    <scope>NUCLEOTIDE SEQUENCE</scope>
    <source>
        <tissue evidence="1">Shoot tissue taken approximately 20 cm above the soil surface</tissue>
    </source>
</reference>
<dbReference type="AlphaFoldDB" id="A0A0A9B2Y6"/>
<organism evidence="1">
    <name type="scientific">Arundo donax</name>
    <name type="common">Giant reed</name>
    <name type="synonym">Donax arundinaceus</name>
    <dbReference type="NCBI Taxonomy" id="35708"/>
    <lineage>
        <taxon>Eukaryota</taxon>
        <taxon>Viridiplantae</taxon>
        <taxon>Streptophyta</taxon>
        <taxon>Embryophyta</taxon>
        <taxon>Tracheophyta</taxon>
        <taxon>Spermatophyta</taxon>
        <taxon>Magnoliopsida</taxon>
        <taxon>Liliopsida</taxon>
        <taxon>Poales</taxon>
        <taxon>Poaceae</taxon>
        <taxon>PACMAD clade</taxon>
        <taxon>Arundinoideae</taxon>
        <taxon>Arundineae</taxon>
        <taxon>Arundo</taxon>
    </lineage>
</organism>
<reference evidence="1" key="2">
    <citation type="journal article" date="2015" name="Data Brief">
        <title>Shoot transcriptome of the giant reed, Arundo donax.</title>
        <authorList>
            <person name="Barrero R.A."/>
            <person name="Guerrero F.D."/>
            <person name="Moolhuijzen P."/>
            <person name="Goolsby J.A."/>
            <person name="Tidwell J."/>
            <person name="Bellgard S.E."/>
            <person name="Bellgard M.I."/>
        </authorList>
    </citation>
    <scope>NUCLEOTIDE SEQUENCE</scope>
    <source>
        <tissue evidence="1">Shoot tissue taken approximately 20 cm above the soil surface</tissue>
    </source>
</reference>
<proteinExistence type="predicted"/>
<dbReference type="EMBL" id="GBRH01241392">
    <property type="protein sequence ID" value="JAD56503.1"/>
    <property type="molecule type" value="Transcribed_RNA"/>
</dbReference>
<accession>A0A0A9B2Y6</accession>
<sequence length="30" mass="3418">MNSLQIIFIHSTQNVKSNQIATLQISDYPI</sequence>
<name>A0A0A9B2Y6_ARUDO</name>
<evidence type="ECO:0000313" key="1">
    <source>
        <dbReference type="EMBL" id="JAD56503.1"/>
    </source>
</evidence>
<protein>
    <submittedName>
        <fullName evidence="1">Uncharacterized protein</fullName>
    </submittedName>
</protein>